<dbReference type="GO" id="GO:1990528">
    <property type="term" value="C:Rvs161p-Rvs167p complex"/>
    <property type="evidence" value="ECO:0007669"/>
    <property type="project" value="TreeGrafter"/>
</dbReference>
<keyword evidence="7" id="KW-1185">Reference proteome</keyword>
<feature type="domain" description="SH3" evidence="4">
    <location>
        <begin position="399"/>
        <end position="458"/>
    </location>
</feature>
<feature type="compositionally biased region" description="Polar residues" evidence="3">
    <location>
        <begin position="479"/>
        <end position="493"/>
    </location>
</feature>
<protein>
    <recommendedName>
        <fullName evidence="8">BAR domain-domain-containing protein</fullName>
    </recommendedName>
</protein>
<evidence type="ECO:0008006" key="8">
    <source>
        <dbReference type="Google" id="ProtNLM"/>
    </source>
</evidence>
<dbReference type="OrthoDB" id="10263741at2759"/>
<gene>
    <name evidence="6" type="ORF">BD324DRAFT_616079</name>
</gene>
<dbReference type="RefSeq" id="XP_021873834.1">
    <property type="nucleotide sequence ID" value="XM_022014788.1"/>
</dbReference>
<evidence type="ECO:0000256" key="3">
    <source>
        <dbReference type="SAM" id="MobiDB-lite"/>
    </source>
</evidence>
<evidence type="ECO:0000256" key="2">
    <source>
        <dbReference type="PROSITE-ProRule" id="PRU00192"/>
    </source>
</evidence>
<evidence type="ECO:0000256" key="1">
    <source>
        <dbReference type="ARBA" id="ARBA00022443"/>
    </source>
</evidence>
<dbReference type="Gene3D" id="2.30.30.40">
    <property type="entry name" value="SH3 Domains"/>
    <property type="match status" value="1"/>
</dbReference>
<dbReference type="STRING" id="4999.A0A1Y1UPX1"/>
<feature type="region of interest" description="Disordered" evidence="3">
    <location>
        <begin position="244"/>
        <end position="298"/>
    </location>
</feature>
<dbReference type="GO" id="GO:0006897">
    <property type="term" value="P:endocytosis"/>
    <property type="evidence" value="ECO:0007669"/>
    <property type="project" value="InterPro"/>
</dbReference>
<feature type="compositionally biased region" description="Basic and acidic residues" evidence="3">
    <location>
        <begin position="520"/>
        <end position="529"/>
    </location>
</feature>
<feature type="compositionally biased region" description="Polar residues" evidence="3">
    <location>
        <begin position="282"/>
        <end position="293"/>
    </location>
</feature>
<dbReference type="FunFam" id="2.30.30.40:FF:000072">
    <property type="entry name" value="Unconventional Myosin IB"/>
    <property type="match status" value="1"/>
</dbReference>
<dbReference type="SUPFAM" id="SSF103657">
    <property type="entry name" value="BAR/IMD domain-like"/>
    <property type="match status" value="1"/>
</dbReference>
<accession>A0A1Y1UPX1</accession>
<dbReference type="EMBL" id="NBSH01000002">
    <property type="protein sequence ID" value="ORX40049.1"/>
    <property type="molecule type" value="Genomic_DNA"/>
</dbReference>
<dbReference type="PANTHER" id="PTHR47174">
    <property type="entry name" value="BRIDGING INTEGRATOR 3"/>
    <property type="match status" value="1"/>
</dbReference>
<dbReference type="Pfam" id="PF00018">
    <property type="entry name" value="SH3_1"/>
    <property type="match status" value="1"/>
</dbReference>
<comment type="caution">
    <text evidence="6">The sequence shown here is derived from an EMBL/GenBank/DDBJ whole genome shotgun (WGS) entry which is preliminary data.</text>
</comment>
<dbReference type="AlphaFoldDB" id="A0A1Y1UPX1"/>
<feature type="region of interest" description="Disordered" evidence="3">
    <location>
        <begin position="512"/>
        <end position="642"/>
    </location>
</feature>
<organism evidence="6 7">
    <name type="scientific">Kockovaella imperatae</name>
    <dbReference type="NCBI Taxonomy" id="4999"/>
    <lineage>
        <taxon>Eukaryota</taxon>
        <taxon>Fungi</taxon>
        <taxon>Dikarya</taxon>
        <taxon>Basidiomycota</taxon>
        <taxon>Agaricomycotina</taxon>
        <taxon>Tremellomycetes</taxon>
        <taxon>Tremellales</taxon>
        <taxon>Cuniculitremaceae</taxon>
        <taxon>Kockovaella</taxon>
    </lineage>
</organism>
<dbReference type="SMART" id="SM00326">
    <property type="entry name" value="SH3"/>
    <property type="match status" value="1"/>
</dbReference>
<dbReference type="InterPro" id="IPR004148">
    <property type="entry name" value="BAR_dom"/>
</dbReference>
<dbReference type="PROSITE" id="PS50002">
    <property type="entry name" value="SH3"/>
    <property type="match status" value="1"/>
</dbReference>
<dbReference type="GO" id="GO:0097320">
    <property type="term" value="P:plasma membrane tubulation"/>
    <property type="evidence" value="ECO:0007669"/>
    <property type="project" value="TreeGrafter"/>
</dbReference>
<sequence length="642" mass="70541">MQRKALKQLGKVTQWTNEKVFNSEKTALPAELQQLEREIDPKKLAIERLHGTAMPFFNQLTKAKPTGDPYPPSSSAKDKILHTEALGLVMTDVGSELGGTWGEGLVKYGRARSKLAAAQEDFTGRLGETYIAGMENAFEVVNEYKTMRKKLDSRRLALDAAISKAQNSKKDTRALEFEVDVARERFEEMQEECQVRMVVIEQQVDPQWADLCELMEAELEYFTRCKEIMEELRNSWPKGAVTVPVTSRSRAKSNASAMSAGKGKSYGRSSNVPSDDEDEPSTNRSRSHSNASSLKGGRKSMLGALGSFGKKTGSLANLTLVGGTSKRKSVSGRDKDRDRYDGDNRRELYSDDEDMPASPSTYTGRSRSRSSLSGVTFSESTDRPPAFRRNNTAPLQSHAEGHWVKALYDFTGSAADELKFKKEDMIEVLEKVNDDWWNGECHGRHGLFPSAYVEEYVTPALASRPNGRSRARAATTTAVPESSFSTMNLNTSDSELEHGFSDAEQWQTASISMNAQRPSSQDKMEERAAPSRPGGRKPAPPPPPSRRSQSSQHIPSYGGSSSLSNSQTLAPIPAFQRRNLNASPEGSPFAGSEEDDYDDDEIFGGNGVKAPIGGSGAALSIDGLSSSESTTDLHHDSTYRKR</sequence>
<reference evidence="6 7" key="1">
    <citation type="submission" date="2017-03" db="EMBL/GenBank/DDBJ databases">
        <title>Widespread Adenine N6-methylation of Active Genes in Fungi.</title>
        <authorList>
            <consortium name="DOE Joint Genome Institute"/>
            <person name="Mondo S.J."/>
            <person name="Dannebaum R.O."/>
            <person name="Kuo R.C."/>
            <person name="Louie K.B."/>
            <person name="Bewick A.J."/>
            <person name="Labutti K."/>
            <person name="Haridas S."/>
            <person name="Kuo A."/>
            <person name="Salamov A."/>
            <person name="Ahrendt S.R."/>
            <person name="Lau R."/>
            <person name="Bowen B.P."/>
            <person name="Lipzen A."/>
            <person name="Sullivan W."/>
            <person name="Andreopoulos W.B."/>
            <person name="Clum A."/>
            <person name="Lindquist E."/>
            <person name="Daum C."/>
            <person name="Northen T.R."/>
            <person name="Ramamoorthy G."/>
            <person name="Schmitz R.J."/>
            <person name="Gryganskyi A."/>
            <person name="Culley D."/>
            <person name="Magnuson J."/>
            <person name="James T.Y."/>
            <person name="O'Malley M.A."/>
            <person name="Stajich J.E."/>
            <person name="Spatafora J.W."/>
            <person name="Visel A."/>
            <person name="Grigoriev I.V."/>
        </authorList>
    </citation>
    <scope>NUCLEOTIDE SEQUENCE [LARGE SCALE GENOMIC DNA]</scope>
    <source>
        <strain evidence="6 7">NRRL Y-17943</strain>
    </source>
</reference>
<feature type="compositionally biased region" description="Basic and acidic residues" evidence="3">
    <location>
        <begin position="631"/>
        <end position="642"/>
    </location>
</feature>
<dbReference type="GO" id="GO:0031097">
    <property type="term" value="C:medial cortex"/>
    <property type="evidence" value="ECO:0007669"/>
    <property type="project" value="TreeGrafter"/>
</dbReference>
<dbReference type="GO" id="GO:0043332">
    <property type="term" value="C:mating projection tip"/>
    <property type="evidence" value="ECO:0007669"/>
    <property type="project" value="TreeGrafter"/>
</dbReference>
<dbReference type="PROSITE" id="PS51021">
    <property type="entry name" value="BAR"/>
    <property type="match status" value="1"/>
</dbReference>
<feature type="region of interest" description="Disordered" evidence="3">
    <location>
        <begin position="462"/>
        <end position="500"/>
    </location>
</feature>
<evidence type="ECO:0000259" key="5">
    <source>
        <dbReference type="PROSITE" id="PS51021"/>
    </source>
</evidence>
<evidence type="ECO:0000313" key="7">
    <source>
        <dbReference type="Proteomes" id="UP000193218"/>
    </source>
</evidence>
<feature type="domain" description="BAR" evidence="5">
    <location>
        <begin position="17"/>
        <end position="245"/>
    </location>
</feature>
<dbReference type="InterPro" id="IPR001452">
    <property type="entry name" value="SH3_domain"/>
</dbReference>
<feature type="compositionally biased region" description="Low complexity" evidence="3">
    <location>
        <begin position="546"/>
        <end position="566"/>
    </location>
</feature>
<feature type="compositionally biased region" description="Low complexity" evidence="3">
    <location>
        <begin position="358"/>
        <end position="378"/>
    </location>
</feature>
<dbReference type="InterPro" id="IPR036028">
    <property type="entry name" value="SH3-like_dom_sf"/>
</dbReference>
<dbReference type="InParanoid" id="A0A1Y1UPX1"/>
<dbReference type="SUPFAM" id="SSF50044">
    <property type="entry name" value="SH3-domain"/>
    <property type="match status" value="1"/>
</dbReference>
<feature type="region of interest" description="Disordered" evidence="3">
    <location>
        <begin position="323"/>
        <end position="394"/>
    </location>
</feature>
<feature type="compositionally biased region" description="Acidic residues" evidence="3">
    <location>
        <begin position="592"/>
        <end position="602"/>
    </location>
</feature>
<feature type="compositionally biased region" description="Basic and acidic residues" evidence="3">
    <location>
        <begin position="331"/>
        <end position="349"/>
    </location>
</feature>
<evidence type="ECO:0000313" key="6">
    <source>
        <dbReference type="EMBL" id="ORX40049.1"/>
    </source>
</evidence>
<dbReference type="PRINTS" id="PR00452">
    <property type="entry name" value="SH3DOMAIN"/>
</dbReference>
<evidence type="ECO:0000259" key="4">
    <source>
        <dbReference type="PROSITE" id="PS50002"/>
    </source>
</evidence>
<dbReference type="GO" id="GO:0008289">
    <property type="term" value="F:lipid binding"/>
    <property type="evidence" value="ECO:0007669"/>
    <property type="project" value="TreeGrafter"/>
</dbReference>
<dbReference type="InterPro" id="IPR046982">
    <property type="entry name" value="BIN3/RVS161-like"/>
</dbReference>
<dbReference type="SMART" id="SM00721">
    <property type="entry name" value="BAR"/>
    <property type="match status" value="1"/>
</dbReference>
<keyword evidence="1 2" id="KW-0728">SH3 domain</keyword>
<dbReference type="FunCoup" id="A0A1Y1UPX1">
    <property type="interactions" value="48"/>
</dbReference>
<dbReference type="PANTHER" id="PTHR47174:SF1">
    <property type="entry name" value="REDUCED VIABILITY UPON STARVATION PROTEIN 167"/>
    <property type="match status" value="1"/>
</dbReference>
<feature type="compositionally biased region" description="Polar residues" evidence="3">
    <location>
        <begin position="244"/>
        <end position="257"/>
    </location>
</feature>
<dbReference type="Proteomes" id="UP000193218">
    <property type="component" value="Unassembled WGS sequence"/>
</dbReference>
<dbReference type="Pfam" id="PF03114">
    <property type="entry name" value="BAR"/>
    <property type="match status" value="1"/>
</dbReference>
<dbReference type="GO" id="GO:0030479">
    <property type="term" value="C:actin cortical patch"/>
    <property type="evidence" value="ECO:0007669"/>
    <property type="project" value="TreeGrafter"/>
</dbReference>
<proteinExistence type="predicted"/>
<dbReference type="Gene3D" id="1.20.1270.60">
    <property type="entry name" value="Arfaptin homology (AH) domain/BAR domain"/>
    <property type="match status" value="1"/>
</dbReference>
<dbReference type="PRINTS" id="PR00499">
    <property type="entry name" value="P67PHOX"/>
</dbReference>
<name>A0A1Y1UPX1_9TREE</name>
<dbReference type="GO" id="GO:0051666">
    <property type="term" value="P:actin cortical patch localization"/>
    <property type="evidence" value="ECO:0007669"/>
    <property type="project" value="InterPro"/>
</dbReference>
<dbReference type="GeneID" id="33556596"/>
<dbReference type="InterPro" id="IPR027267">
    <property type="entry name" value="AH/BAR_dom_sf"/>
</dbReference>